<sequence length="426" mass="45859">MRKTIKGLVALLLLITIVLMVLVFDISSSVEVSSSAQVNNADTVQPLIDELKQSLRSRYESQQINVSAAQANSLAGFINRARSQVDAHVTFNNDKVNIALSYEIQTGLFPLYLNIEALVREGNALQIETVRVGDLKLPGGFALGLAESFTNAYTSSQVATKAIASVESVVVENSAMQVTLAPLDALLKEFKNIETGSSRADSRILKIRIAHYLRLLDGMYVANDSENAGLTSLSIYLHAVMQEAAALSQQSSAPLENEAAILALAIYAGSGRFTTIIGDLSFAIDNIPSASPKPVLANRQDLSLHFIYSAAIKLLSEKGVSIAVGEFKELMDRGKGGSGYSFIDLAADLSGAHFADLAVNTQRAKHLQQVMGSAANESLFMVSINDLDEGLNKTQFTEKYGGVDTPLYQKVVDDINVRISNLPISQ</sequence>
<dbReference type="eggNOG" id="COG5544">
    <property type="taxonomic scope" value="Bacteria"/>
</dbReference>
<evidence type="ECO:0000313" key="1">
    <source>
        <dbReference type="EMBL" id="GAB56699.1"/>
    </source>
</evidence>
<dbReference type="AlphaFoldDB" id="H5TEH2"/>
<dbReference type="STRING" id="56804.BAE46_04655"/>
<dbReference type="RefSeq" id="WP_006007131.1">
    <property type="nucleotide sequence ID" value="NZ_BAET01000031.1"/>
</dbReference>
<reference evidence="1 2" key="2">
    <citation type="journal article" date="2017" name="Antonie Van Leeuwenhoek">
        <title>Rhizobium rhizosphaerae sp. nov., a novel species isolated from rice rhizosphere.</title>
        <authorList>
            <person name="Zhao J.J."/>
            <person name="Zhang J."/>
            <person name="Zhang R.J."/>
            <person name="Zhang C.W."/>
            <person name="Yin H.Q."/>
            <person name="Zhang X.X."/>
        </authorList>
    </citation>
    <scope>NUCLEOTIDE SEQUENCE [LARGE SCALE GENOMIC DNA]</scope>
    <source>
        <strain evidence="1 2">ACAM 611</strain>
    </source>
</reference>
<dbReference type="OrthoDB" id="9997at2"/>
<comment type="caution">
    <text evidence="1">The sequence shown here is derived from an EMBL/GenBank/DDBJ whole genome shotgun (WGS) entry which is preliminary data.</text>
</comment>
<name>H5TEH2_9ALTE</name>
<reference evidence="1 2" key="1">
    <citation type="journal article" date="2012" name="J. Bacteriol.">
        <title>Genome sequence of proteorhodopsin-containing sea ice bacterium Glaciecola punicea ACAM 611T.</title>
        <authorList>
            <person name="Qin Q.-L."/>
            <person name="Xie B.-B."/>
            <person name="Shu Y.-L."/>
            <person name="Rong J.-C."/>
            <person name="Zhao D.-L."/>
            <person name="Zhang X.-Y."/>
            <person name="Chen X.-L."/>
            <person name="Zhou B.-C."/>
            <person name="Zhanga Y.-Z."/>
        </authorList>
    </citation>
    <scope>NUCLEOTIDE SEQUENCE [LARGE SCALE GENOMIC DNA]</scope>
    <source>
        <strain evidence="1 2">ACAM 611</strain>
    </source>
</reference>
<keyword evidence="2" id="KW-1185">Reference proteome</keyword>
<protein>
    <submittedName>
        <fullName evidence="1">Uncharacterized protein</fullName>
    </submittedName>
</protein>
<organism evidence="1 2">
    <name type="scientific">Glaciecola punicea ACAM 611</name>
    <dbReference type="NCBI Taxonomy" id="1121923"/>
    <lineage>
        <taxon>Bacteria</taxon>
        <taxon>Pseudomonadati</taxon>
        <taxon>Pseudomonadota</taxon>
        <taxon>Gammaproteobacteria</taxon>
        <taxon>Alteromonadales</taxon>
        <taxon>Alteromonadaceae</taxon>
        <taxon>Glaciecola</taxon>
    </lineage>
</organism>
<gene>
    <name evidence="1" type="ORF">GPUN_2584</name>
</gene>
<accession>H5TEH2</accession>
<proteinExistence type="predicted"/>
<dbReference type="EMBL" id="BAET01000031">
    <property type="protein sequence ID" value="GAB56699.1"/>
    <property type="molecule type" value="Genomic_DNA"/>
</dbReference>
<dbReference type="Proteomes" id="UP000053586">
    <property type="component" value="Unassembled WGS sequence"/>
</dbReference>
<evidence type="ECO:0000313" key="2">
    <source>
        <dbReference type="Proteomes" id="UP000053586"/>
    </source>
</evidence>